<comment type="caution">
    <text evidence="4">The sequence shown here is derived from an EMBL/GenBank/DDBJ whole genome shotgun (WGS) entry which is preliminary data.</text>
</comment>
<dbReference type="PANTHER" id="PTHR48075:SF3">
    <property type="entry name" value="3-HYDROXYACYL-COA DEHYDROGENASE"/>
    <property type="match status" value="1"/>
</dbReference>
<organism evidence="4 5">
    <name type="scientific">Bombella pluederhausensis</name>
    <dbReference type="NCBI Taxonomy" id="2967336"/>
    <lineage>
        <taxon>Bacteria</taxon>
        <taxon>Pseudomonadati</taxon>
        <taxon>Pseudomonadota</taxon>
        <taxon>Alphaproteobacteria</taxon>
        <taxon>Acetobacterales</taxon>
        <taxon>Acetobacteraceae</taxon>
        <taxon>Bombella</taxon>
    </lineage>
</organism>
<dbReference type="SUPFAM" id="SSF51735">
    <property type="entry name" value="NAD(P)-binding Rossmann-fold domains"/>
    <property type="match status" value="1"/>
</dbReference>
<reference evidence="4" key="1">
    <citation type="submission" date="2022-07" db="EMBL/GenBank/DDBJ databases">
        <title>Bombella genomes.</title>
        <authorList>
            <person name="Harer L."/>
            <person name="Styblova S."/>
            <person name="Ehrmann M."/>
        </authorList>
    </citation>
    <scope>NUCLEOTIDE SEQUENCE</scope>
    <source>
        <strain evidence="4">TMW 2.2543</strain>
    </source>
</reference>
<dbReference type="Pfam" id="PF00725">
    <property type="entry name" value="3HCDH"/>
    <property type="match status" value="1"/>
</dbReference>
<gene>
    <name evidence="4" type="ORF">NQF86_08140</name>
</gene>
<sequence>MEDFLSTKAVNRPSVVIGAGTMGARIALMLATRGGHVRIFNRREETALKARAYVEETLPSVVASIEHGQAGTIETFTDLEQAVKDAWLVIEALPEKLELKTDMFGQLDQLAPEDAILATTSSSFLSRQIIGNVKHTNRVLNAHFMMPPKKLAVEIMSCGSTDQNIMDNLAHYFRQLGLSPYILKKESMGFIENRIWAAIKREALCVAAEGVSDPETIDRIYCETQGTPTGPFRLMDQVGLDIVLQIEEHYAEVFPHLPEAPRTLLRKMIAENRLGVKTGRGFYDYDSTPTKTA</sequence>
<dbReference type="InterPro" id="IPR008927">
    <property type="entry name" value="6-PGluconate_DH-like_C_sf"/>
</dbReference>
<dbReference type="InterPro" id="IPR006176">
    <property type="entry name" value="3-OHacyl-CoA_DH_NAD-bd"/>
</dbReference>
<dbReference type="Proteomes" id="UP001165576">
    <property type="component" value="Unassembled WGS sequence"/>
</dbReference>
<accession>A0ABT3WI36</accession>
<dbReference type="InterPro" id="IPR036291">
    <property type="entry name" value="NAD(P)-bd_dom_sf"/>
</dbReference>
<feature type="domain" description="3-hydroxyacyl-CoA dehydrogenase NAD binding" evidence="3">
    <location>
        <begin position="16"/>
        <end position="181"/>
    </location>
</feature>
<dbReference type="InterPro" id="IPR022694">
    <property type="entry name" value="3-OHacyl-CoA_DH"/>
</dbReference>
<dbReference type="PANTHER" id="PTHR48075">
    <property type="entry name" value="3-HYDROXYACYL-COA DEHYDROGENASE FAMILY PROTEIN"/>
    <property type="match status" value="1"/>
</dbReference>
<evidence type="ECO:0000313" key="5">
    <source>
        <dbReference type="Proteomes" id="UP001165576"/>
    </source>
</evidence>
<protein>
    <submittedName>
        <fullName evidence="4">3-hydroxyacyl-CoA dehydrogenase family protein</fullName>
    </submittedName>
</protein>
<evidence type="ECO:0000256" key="1">
    <source>
        <dbReference type="ARBA" id="ARBA00023002"/>
    </source>
</evidence>
<dbReference type="Gene3D" id="1.10.1040.10">
    <property type="entry name" value="N-(1-d-carboxylethyl)-l-norvaline Dehydrogenase, domain 2"/>
    <property type="match status" value="1"/>
</dbReference>
<evidence type="ECO:0000259" key="3">
    <source>
        <dbReference type="Pfam" id="PF02737"/>
    </source>
</evidence>
<evidence type="ECO:0000313" key="4">
    <source>
        <dbReference type="EMBL" id="MCX5618631.1"/>
    </source>
</evidence>
<keyword evidence="1" id="KW-0560">Oxidoreductase</keyword>
<dbReference type="EMBL" id="JANIDY010000004">
    <property type="protein sequence ID" value="MCX5618631.1"/>
    <property type="molecule type" value="Genomic_DNA"/>
</dbReference>
<feature type="domain" description="3-hydroxyacyl-CoA dehydrogenase C-terminal" evidence="2">
    <location>
        <begin position="189"/>
        <end position="285"/>
    </location>
</feature>
<dbReference type="Pfam" id="PF02737">
    <property type="entry name" value="3HCDH_N"/>
    <property type="match status" value="1"/>
</dbReference>
<dbReference type="Gene3D" id="3.40.50.720">
    <property type="entry name" value="NAD(P)-binding Rossmann-like Domain"/>
    <property type="match status" value="1"/>
</dbReference>
<dbReference type="SUPFAM" id="SSF48179">
    <property type="entry name" value="6-phosphogluconate dehydrogenase C-terminal domain-like"/>
    <property type="match status" value="1"/>
</dbReference>
<name>A0ABT3WI36_9PROT</name>
<dbReference type="InterPro" id="IPR006108">
    <property type="entry name" value="3HC_DH_C"/>
</dbReference>
<keyword evidence="5" id="KW-1185">Reference proteome</keyword>
<dbReference type="RefSeq" id="WP_266117144.1">
    <property type="nucleotide sequence ID" value="NZ_JANIDY010000004.1"/>
</dbReference>
<dbReference type="PIRSF" id="PIRSF000105">
    <property type="entry name" value="HCDH"/>
    <property type="match status" value="1"/>
</dbReference>
<proteinExistence type="predicted"/>
<dbReference type="InterPro" id="IPR013328">
    <property type="entry name" value="6PGD_dom2"/>
</dbReference>
<evidence type="ECO:0000259" key="2">
    <source>
        <dbReference type="Pfam" id="PF00725"/>
    </source>
</evidence>